<organism evidence="3">
    <name type="scientific">Nitratidesulfovibrio vulgaris (strain DSM 19637 / Miyazaki F)</name>
    <name type="common">Desulfovibrio vulgaris</name>
    <dbReference type="NCBI Taxonomy" id="883"/>
    <lineage>
        <taxon>Bacteria</taxon>
        <taxon>Pseudomonadati</taxon>
        <taxon>Thermodesulfobacteriota</taxon>
        <taxon>Desulfovibrionia</taxon>
        <taxon>Desulfovibrionales</taxon>
        <taxon>Desulfovibrionaceae</taxon>
        <taxon>Nitratidesulfovibrio</taxon>
    </lineage>
</organism>
<feature type="coiled-coil region" evidence="1">
    <location>
        <begin position="56"/>
        <end position="90"/>
    </location>
</feature>
<dbReference type="HOGENOM" id="CLU_929783_0_0_7"/>
<protein>
    <submittedName>
        <fullName evidence="3">Uncharacterized protein</fullName>
    </submittedName>
</protein>
<dbReference type="STRING" id="883.DvMF_1471"/>
<dbReference type="AlphaFoldDB" id="B8DLP3"/>
<dbReference type="KEGG" id="dvm:DvMF_1471"/>
<gene>
    <name evidence="3" type="ordered locus">DvMF_1471</name>
</gene>
<keyword evidence="1" id="KW-0175">Coiled coil</keyword>
<evidence type="ECO:0000313" key="3">
    <source>
        <dbReference type="EMBL" id="ACL08419.1"/>
    </source>
</evidence>
<feature type="region of interest" description="Disordered" evidence="2">
    <location>
        <begin position="106"/>
        <end position="125"/>
    </location>
</feature>
<dbReference type="OrthoDB" id="5456782at2"/>
<evidence type="ECO:0000256" key="2">
    <source>
        <dbReference type="SAM" id="MobiDB-lite"/>
    </source>
</evidence>
<feature type="compositionally biased region" description="Low complexity" evidence="2">
    <location>
        <begin position="114"/>
        <end position="125"/>
    </location>
</feature>
<reference evidence="3" key="1">
    <citation type="submission" date="2008-10" db="EMBL/GenBank/DDBJ databases">
        <title>Complete sequence of Desulfovibrio vulgaris str. 'Miyazaki F'.</title>
        <authorList>
            <person name="Lucas S."/>
            <person name="Copeland A."/>
            <person name="Lapidus A."/>
            <person name="Glavina del Rio T."/>
            <person name="Dalin E."/>
            <person name="Tice H."/>
            <person name="Bruce D."/>
            <person name="Goodwin L."/>
            <person name="Pitluck S."/>
            <person name="Sims D."/>
            <person name="Brettin T."/>
            <person name="Detter J.C."/>
            <person name="Han C."/>
            <person name="Larimer F."/>
            <person name="Land M."/>
            <person name="Hauser L."/>
            <person name="Kyrpides N."/>
            <person name="Mikhailova N."/>
            <person name="Hazen T.C."/>
            <person name="Richardson P."/>
        </authorList>
    </citation>
    <scope>NUCLEOTIDE SEQUENCE</scope>
    <source>
        <strain evidence="3">Miyazaki F</strain>
    </source>
</reference>
<dbReference type="eggNOG" id="ENOG503408Q">
    <property type="taxonomic scope" value="Bacteria"/>
</dbReference>
<sequence length="288" mass="30606">MMTDEKYSLLLMRDDCRVRRLRVSPLALRMLTISLVLLPLLAAFGVWAGISFWQANRALVSQNQSLDRELKEARVELERLSNLEALLRNSDPEELRALLGSAALASPPAPAPAAPGDANGAGDGVVAVTGQANGQAVGQTPADASTASGADARVPDAASQAVAAAVADSPGEAREPLSTGEARVDNVTVRHGSGKRLRINFDLTNPDPKKQLTGQAVLSVQAANGRILPLKAEPDSIRFQISRFKKMVTSVPLPEGVAPTDVQTLVVELEAEGRIIYREQFPVPAPEK</sequence>
<dbReference type="EMBL" id="CP001197">
    <property type="protein sequence ID" value="ACL08419.1"/>
    <property type="molecule type" value="Genomic_DNA"/>
</dbReference>
<accession>B8DLP3</accession>
<evidence type="ECO:0000256" key="1">
    <source>
        <dbReference type="SAM" id="Coils"/>
    </source>
</evidence>
<name>B8DLP3_NITV9</name>
<proteinExistence type="predicted"/>